<geneLocation type="mitochondrion" evidence="3"/>
<proteinExistence type="inferred from homology"/>
<dbReference type="Gene3D" id="1.20.120.1200">
    <property type="entry name" value="NADH-ubiquinone/plastoquinone oxidoreductase chain 6, subunit NuoJ"/>
    <property type="match status" value="1"/>
</dbReference>
<comment type="function">
    <text evidence="2">Core subunit of the mitochondrial membrane respiratory chain NADH dehydrogenase (Complex I) which catalyzes electron transfer from NADH through the respiratory chain, using ubiquinone as an electron acceptor. Essential for the catalytic activity and assembly of complex I.</text>
</comment>
<organism evidence="3">
    <name type="scientific">Monoserius pennarius</name>
    <dbReference type="NCBI Taxonomy" id="2203294"/>
    <lineage>
        <taxon>Eukaryota</taxon>
        <taxon>Metazoa</taxon>
        <taxon>Cnidaria</taxon>
        <taxon>Hydrozoa</taxon>
        <taxon>Hydroidolina</taxon>
        <taxon>Leptothecata</taxon>
        <taxon>Aglaopheniidae</taxon>
        <taxon>Monoserius</taxon>
    </lineage>
</organism>
<keyword evidence="2" id="KW-0812">Transmembrane</keyword>
<comment type="similarity">
    <text evidence="2">Belongs to the complex I subunit 6 family.</text>
</comment>
<dbReference type="GO" id="GO:0008137">
    <property type="term" value="F:NADH dehydrogenase (ubiquinone) activity"/>
    <property type="evidence" value="ECO:0007669"/>
    <property type="project" value="UniProtKB-UniRule"/>
</dbReference>
<feature type="transmembrane region" description="Helical" evidence="2">
    <location>
        <begin position="142"/>
        <end position="166"/>
    </location>
</feature>
<dbReference type="PANTHER" id="PTHR33269:SF17">
    <property type="entry name" value="NADH-UBIQUINONE OXIDOREDUCTASE CHAIN 6"/>
    <property type="match status" value="1"/>
</dbReference>
<keyword evidence="2" id="KW-0813">Transport</keyword>
<comment type="subcellular location">
    <subcellularLocation>
        <location evidence="2">Mitochondrion membrane</location>
        <topology evidence="2">Multi-pass membrane protein</topology>
    </subcellularLocation>
</comment>
<sequence length="188" mass="22040">MVNQILLLFSFIIFFSTLMIILAINPIHSIYWLVFIFLLASISLIILGFNFIGLMLIIIYVGAITILFLFVIMMLDILDIRHVTNISHVIFIILMVINIIIINYSNIFKNFYFNIDIKVDPIFWEVHNFSHLELLGLSIYNEYYFCFLILSIILLIGLMSAIILTLDINLKSKKQALYNQHQRNNSWI</sequence>
<feature type="transmembrane region" description="Helical" evidence="2">
    <location>
        <begin position="6"/>
        <end position="24"/>
    </location>
</feature>
<keyword evidence="2" id="KW-0472">Membrane</keyword>
<dbReference type="EMBL" id="OR501924">
    <property type="protein sequence ID" value="WNO18777.1"/>
    <property type="molecule type" value="Genomic_DNA"/>
</dbReference>
<dbReference type="AlphaFoldDB" id="A0AA96HVX0"/>
<name>A0AA96HVX0_9CNID</name>
<dbReference type="InterPro" id="IPR001457">
    <property type="entry name" value="NADH_UbQ/plastoQ_OxRdtase_su6"/>
</dbReference>
<keyword evidence="2" id="KW-1278">Translocase</keyword>
<reference evidence="3" key="1">
    <citation type="submission" date="2023-08" db="EMBL/GenBank/DDBJ databases">
        <authorList>
            <person name="Mo J."/>
            <person name="Mou A."/>
        </authorList>
    </citation>
    <scope>NUCLEOTIDE SEQUENCE</scope>
</reference>
<accession>A0AA96HVX0</accession>
<comment type="catalytic activity">
    <reaction evidence="2">
        <text>a ubiquinone + NADH + 5 H(+)(in) = a ubiquinol + NAD(+) + 4 H(+)(out)</text>
        <dbReference type="Rhea" id="RHEA:29091"/>
        <dbReference type="Rhea" id="RHEA-COMP:9565"/>
        <dbReference type="Rhea" id="RHEA-COMP:9566"/>
        <dbReference type="ChEBI" id="CHEBI:15378"/>
        <dbReference type="ChEBI" id="CHEBI:16389"/>
        <dbReference type="ChEBI" id="CHEBI:17976"/>
        <dbReference type="ChEBI" id="CHEBI:57540"/>
        <dbReference type="ChEBI" id="CHEBI:57945"/>
        <dbReference type="EC" id="7.1.1.2"/>
    </reaction>
</comment>
<keyword evidence="2" id="KW-0830">Ubiquinone</keyword>
<dbReference type="Pfam" id="PF00499">
    <property type="entry name" value="Oxidored_q3"/>
    <property type="match status" value="1"/>
</dbReference>
<keyword evidence="2" id="KW-0520">NAD</keyword>
<dbReference type="PANTHER" id="PTHR33269">
    <property type="entry name" value="NADH-UBIQUINONE OXIDOREDUCTASE CHAIN 6"/>
    <property type="match status" value="1"/>
</dbReference>
<keyword evidence="2" id="KW-0679">Respiratory chain</keyword>
<feature type="transmembrane region" description="Helical" evidence="2">
    <location>
        <begin position="31"/>
        <end position="51"/>
    </location>
</feature>
<evidence type="ECO:0000256" key="2">
    <source>
        <dbReference type="RuleBase" id="RU004430"/>
    </source>
</evidence>
<protein>
    <recommendedName>
        <fullName evidence="1 2">NADH-ubiquinone oxidoreductase chain 6</fullName>
        <ecNumber evidence="2">7.1.1.2</ecNumber>
    </recommendedName>
</protein>
<feature type="transmembrane region" description="Helical" evidence="2">
    <location>
        <begin position="85"/>
        <end position="104"/>
    </location>
</feature>
<dbReference type="EC" id="7.1.1.2" evidence="2"/>
<keyword evidence="2" id="KW-1133">Transmembrane helix</keyword>
<evidence type="ECO:0000313" key="3">
    <source>
        <dbReference type="EMBL" id="WNO18777.1"/>
    </source>
</evidence>
<dbReference type="GO" id="GO:0031966">
    <property type="term" value="C:mitochondrial membrane"/>
    <property type="evidence" value="ECO:0007669"/>
    <property type="project" value="UniProtKB-SubCell"/>
</dbReference>
<keyword evidence="2 3" id="KW-0496">Mitochondrion</keyword>
<dbReference type="InterPro" id="IPR042106">
    <property type="entry name" value="Nuo/plastoQ_OxRdtase_6_NuoJ"/>
</dbReference>
<evidence type="ECO:0000256" key="1">
    <source>
        <dbReference type="ARBA" id="ARBA00021095"/>
    </source>
</evidence>
<feature type="transmembrane region" description="Helical" evidence="2">
    <location>
        <begin position="57"/>
        <end position="78"/>
    </location>
</feature>
<keyword evidence="2" id="KW-0249">Electron transport</keyword>
<gene>
    <name evidence="3" type="primary">nad6</name>
</gene>